<dbReference type="OrthoDB" id="9769888at2"/>
<organism evidence="5 6">
    <name type="scientific">Legionella beliardensis</name>
    <dbReference type="NCBI Taxonomy" id="91822"/>
    <lineage>
        <taxon>Bacteria</taxon>
        <taxon>Pseudomonadati</taxon>
        <taxon>Pseudomonadota</taxon>
        <taxon>Gammaproteobacteria</taxon>
        <taxon>Legionellales</taxon>
        <taxon>Legionellaceae</taxon>
        <taxon>Legionella</taxon>
    </lineage>
</organism>
<dbReference type="InterPro" id="IPR003819">
    <property type="entry name" value="TauD/TfdA-like"/>
</dbReference>
<comment type="cofactor">
    <cofactor evidence="1">
        <name>Fe(2+)</name>
        <dbReference type="ChEBI" id="CHEBI:29033"/>
    </cofactor>
</comment>
<dbReference type="Pfam" id="PF02668">
    <property type="entry name" value="TauD"/>
    <property type="match status" value="1"/>
</dbReference>
<dbReference type="SUPFAM" id="SSF51197">
    <property type="entry name" value="Clavaminate synthase-like"/>
    <property type="match status" value="1"/>
</dbReference>
<dbReference type="PANTHER" id="PTHR10696:SF56">
    <property type="entry name" value="TAUD_TFDA-LIKE DOMAIN-CONTAINING PROTEIN"/>
    <property type="match status" value="1"/>
</dbReference>
<dbReference type="GO" id="GO:0016706">
    <property type="term" value="F:2-oxoglutarate-dependent dioxygenase activity"/>
    <property type="evidence" value="ECO:0007669"/>
    <property type="project" value="UniProtKB-ARBA"/>
</dbReference>
<sequence length="425" mass="48692">MHNEYNQVSTRFLRDDERFVLSEEKEMPLVIEPTTQTDTDFLQRFLATHSKQLIKDMAKYGAVLLRGFDVASDKEFEKTVLSVPQFRGISEAFMAENGRTHVDDLKFVLHTNSVYKTGGTLYLGGFHTENYYSADVPGYIFFYCAKPSPLGGETGLINTQKIYQNLDQSLQNKLEKNSFFVSKWLVSEVAERYQLDSDIIEKIATYFDLPIVGTGKDRFILMYKPSVFIHPLTQEKALQINLFELPTLNDYLRTCFRADYQGSNWFWHRFFWSLPPTLFNSIESLAIAAIAFYHSPKNSYNMVRTKLSSHFAKKKTDIPTLDKVGNCFTKNDIKQLAQTMRKYYCSCLWQKGDILLIDNKKVMHAGMPGKGERVIRAMIANPIAMNYTMQESGILQAEERTTLAIGEYLSGATLPEAEESPLQSL</sequence>
<evidence type="ECO:0000313" key="5">
    <source>
        <dbReference type="EMBL" id="STX28542.1"/>
    </source>
</evidence>
<dbReference type="GO" id="GO:0017000">
    <property type="term" value="P:antibiotic biosynthetic process"/>
    <property type="evidence" value="ECO:0007669"/>
    <property type="project" value="UniProtKB-KW"/>
</dbReference>
<accession>A0A378I0P5</accession>
<dbReference type="InterPro" id="IPR050411">
    <property type="entry name" value="AlphaKG_dependent_hydroxylases"/>
</dbReference>
<keyword evidence="6" id="KW-1185">Reference proteome</keyword>
<dbReference type="Proteomes" id="UP000254968">
    <property type="component" value="Unassembled WGS sequence"/>
</dbReference>
<feature type="domain" description="TauD/TfdA-like" evidence="4">
    <location>
        <begin position="45"/>
        <end position="241"/>
    </location>
</feature>
<evidence type="ECO:0000256" key="2">
    <source>
        <dbReference type="ARBA" id="ARBA00023002"/>
    </source>
</evidence>
<name>A0A378I0P5_9GAMM</name>
<dbReference type="RefSeq" id="WP_115302282.1">
    <property type="nucleotide sequence ID" value="NZ_CAAAHO010000001.1"/>
</dbReference>
<dbReference type="AlphaFoldDB" id="A0A378I0P5"/>
<dbReference type="PANTHER" id="PTHR10696">
    <property type="entry name" value="GAMMA-BUTYROBETAINE HYDROXYLASE-RELATED"/>
    <property type="match status" value="1"/>
</dbReference>
<evidence type="ECO:0000256" key="3">
    <source>
        <dbReference type="ARBA" id="ARBA00023194"/>
    </source>
</evidence>
<dbReference type="InterPro" id="IPR042098">
    <property type="entry name" value="TauD-like_sf"/>
</dbReference>
<evidence type="ECO:0000256" key="1">
    <source>
        <dbReference type="ARBA" id="ARBA00001954"/>
    </source>
</evidence>
<dbReference type="Gene3D" id="3.60.130.10">
    <property type="entry name" value="Clavaminate synthase-like"/>
    <property type="match status" value="1"/>
</dbReference>
<evidence type="ECO:0000259" key="4">
    <source>
        <dbReference type="Pfam" id="PF02668"/>
    </source>
</evidence>
<gene>
    <name evidence="5" type="ORF">NCTC13315_01072</name>
</gene>
<dbReference type="EMBL" id="UGNV01000001">
    <property type="protein sequence ID" value="STX28542.1"/>
    <property type="molecule type" value="Genomic_DNA"/>
</dbReference>
<proteinExistence type="predicted"/>
<protein>
    <submittedName>
        <fullName evidence="5">Regulatory protein, SyrP-like protein</fullName>
    </submittedName>
</protein>
<keyword evidence="3" id="KW-0045">Antibiotic biosynthesis</keyword>
<evidence type="ECO:0000313" key="6">
    <source>
        <dbReference type="Proteomes" id="UP000254968"/>
    </source>
</evidence>
<reference evidence="5 6" key="1">
    <citation type="submission" date="2018-06" db="EMBL/GenBank/DDBJ databases">
        <authorList>
            <consortium name="Pathogen Informatics"/>
            <person name="Doyle S."/>
        </authorList>
    </citation>
    <scope>NUCLEOTIDE SEQUENCE [LARGE SCALE GENOMIC DNA]</scope>
    <source>
        <strain evidence="5 6">NCTC13315</strain>
    </source>
</reference>
<keyword evidence="2" id="KW-0560">Oxidoreductase</keyword>